<evidence type="ECO:0000259" key="5">
    <source>
        <dbReference type="PROSITE" id="PS50011"/>
    </source>
</evidence>
<accession>A0A2S5BAU8</accession>
<gene>
    <name evidence="6" type="ORF">BMF94_3058</name>
</gene>
<dbReference type="Proteomes" id="UP000237144">
    <property type="component" value="Unassembled WGS sequence"/>
</dbReference>
<dbReference type="InterPro" id="IPR008271">
    <property type="entry name" value="Ser/Thr_kinase_AS"/>
</dbReference>
<dbReference type="InterPro" id="IPR017441">
    <property type="entry name" value="Protein_kinase_ATP_BS"/>
</dbReference>
<comment type="caution">
    <text evidence="6">The sequence shown here is derived from an EMBL/GenBank/DDBJ whole genome shotgun (WGS) entry which is preliminary data.</text>
</comment>
<feature type="domain" description="Protein kinase" evidence="5">
    <location>
        <begin position="289"/>
        <end position="569"/>
    </location>
</feature>
<keyword evidence="7" id="KW-1185">Reference proteome</keyword>
<feature type="region of interest" description="Disordered" evidence="4">
    <location>
        <begin position="883"/>
        <end position="931"/>
    </location>
</feature>
<keyword evidence="2 3" id="KW-0067">ATP-binding</keyword>
<feature type="region of interest" description="Disordered" evidence="4">
    <location>
        <begin position="1"/>
        <end position="111"/>
    </location>
</feature>
<feature type="compositionally biased region" description="Polar residues" evidence="4">
    <location>
        <begin position="979"/>
        <end position="988"/>
    </location>
</feature>
<dbReference type="AlphaFoldDB" id="A0A2S5BAU8"/>
<evidence type="ECO:0000256" key="2">
    <source>
        <dbReference type="ARBA" id="ARBA00022840"/>
    </source>
</evidence>
<feature type="compositionally biased region" description="Polar residues" evidence="4">
    <location>
        <begin position="689"/>
        <end position="698"/>
    </location>
</feature>
<dbReference type="SMART" id="SM00220">
    <property type="entry name" value="S_TKc"/>
    <property type="match status" value="1"/>
</dbReference>
<feature type="compositionally biased region" description="Low complexity" evidence="4">
    <location>
        <begin position="251"/>
        <end position="263"/>
    </location>
</feature>
<feature type="compositionally biased region" description="Low complexity" evidence="4">
    <location>
        <begin position="49"/>
        <end position="62"/>
    </location>
</feature>
<dbReference type="STRING" id="741276.A0A2S5BAU8"/>
<feature type="binding site" evidence="3">
    <location>
        <position position="316"/>
    </location>
    <ligand>
        <name>ATP</name>
        <dbReference type="ChEBI" id="CHEBI:30616"/>
    </ligand>
</feature>
<dbReference type="GO" id="GO:0035556">
    <property type="term" value="P:intracellular signal transduction"/>
    <property type="evidence" value="ECO:0007669"/>
    <property type="project" value="TreeGrafter"/>
</dbReference>
<feature type="compositionally biased region" description="Polar residues" evidence="4">
    <location>
        <begin position="822"/>
        <end position="835"/>
    </location>
</feature>
<keyword evidence="1 3" id="KW-0547">Nucleotide-binding</keyword>
<reference evidence="6 7" key="1">
    <citation type="journal article" date="2018" name="Front. Microbiol.">
        <title>Prospects for Fungal Bioremediation of Acidic Radioactive Waste Sites: Characterization and Genome Sequence of Rhodotorula taiwanensis MD1149.</title>
        <authorList>
            <person name="Tkavc R."/>
            <person name="Matrosova V.Y."/>
            <person name="Grichenko O.E."/>
            <person name="Gostincar C."/>
            <person name="Volpe R.P."/>
            <person name="Klimenkova P."/>
            <person name="Gaidamakova E.K."/>
            <person name="Zhou C.E."/>
            <person name="Stewart B.J."/>
            <person name="Lyman M.G."/>
            <person name="Malfatti S.A."/>
            <person name="Rubinfeld B."/>
            <person name="Courtot M."/>
            <person name="Singh J."/>
            <person name="Dalgard C.L."/>
            <person name="Hamilton T."/>
            <person name="Frey K.G."/>
            <person name="Gunde-Cimerman N."/>
            <person name="Dugan L."/>
            <person name="Daly M.J."/>
        </authorList>
    </citation>
    <scope>NUCLEOTIDE SEQUENCE [LARGE SCALE GENOMIC DNA]</scope>
    <source>
        <strain evidence="6 7">MD1149</strain>
    </source>
</reference>
<feature type="compositionally biased region" description="Basic residues" evidence="4">
    <location>
        <begin position="996"/>
        <end position="1008"/>
    </location>
</feature>
<feature type="region of interest" description="Disordered" evidence="4">
    <location>
        <begin position="973"/>
        <end position="1056"/>
    </location>
</feature>
<dbReference type="InterPro" id="IPR000719">
    <property type="entry name" value="Prot_kinase_dom"/>
</dbReference>
<feature type="compositionally biased region" description="Basic and acidic residues" evidence="4">
    <location>
        <begin position="1018"/>
        <end position="1030"/>
    </location>
</feature>
<feature type="compositionally biased region" description="Basic and acidic residues" evidence="4">
    <location>
        <begin position="918"/>
        <end position="931"/>
    </location>
</feature>
<dbReference type="PANTHER" id="PTHR24346">
    <property type="entry name" value="MAP/MICROTUBULE AFFINITY-REGULATING KINASE"/>
    <property type="match status" value="1"/>
</dbReference>
<evidence type="ECO:0000256" key="4">
    <source>
        <dbReference type="SAM" id="MobiDB-lite"/>
    </source>
</evidence>
<feature type="compositionally biased region" description="Polar residues" evidence="4">
    <location>
        <begin position="1"/>
        <end position="12"/>
    </location>
</feature>
<dbReference type="GO" id="GO:0005737">
    <property type="term" value="C:cytoplasm"/>
    <property type="evidence" value="ECO:0007669"/>
    <property type="project" value="TreeGrafter"/>
</dbReference>
<dbReference type="InterPro" id="IPR011009">
    <property type="entry name" value="Kinase-like_dom_sf"/>
</dbReference>
<protein>
    <recommendedName>
        <fullName evidence="5">Protein kinase domain-containing protein</fullName>
    </recommendedName>
</protein>
<dbReference type="GO" id="GO:0004674">
    <property type="term" value="F:protein serine/threonine kinase activity"/>
    <property type="evidence" value="ECO:0007669"/>
    <property type="project" value="TreeGrafter"/>
</dbReference>
<feature type="compositionally biased region" description="Basic and acidic residues" evidence="4">
    <location>
        <begin position="148"/>
        <end position="160"/>
    </location>
</feature>
<dbReference type="PROSITE" id="PS00107">
    <property type="entry name" value="PROTEIN_KINASE_ATP"/>
    <property type="match status" value="1"/>
</dbReference>
<feature type="region of interest" description="Disordered" evidence="4">
    <location>
        <begin position="795"/>
        <end position="835"/>
    </location>
</feature>
<feature type="region of interest" description="Disordered" evidence="4">
    <location>
        <begin position="638"/>
        <end position="712"/>
    </location>
</feature>
<feature type="compositionally biased region" description="Low complexity" evidence="4">
    <location>
        <begin position="654"/>
        <end position="664"/>
    </location>
</feature>
<dbReference type="SUPFAM" id="SSF56112">
    <property type="entry name" value="Protein kinase-like (PK-like)"/>
    <property type="match status" value="1"/>
</dbReference>
<evidence type="ECO:0000256" key="3">
    <source>
        <dbReference type="PROSITE-ProRule" id="PRU10141"/>
    </source>
</evidence>
<evidence type="ECO:0000313" key="6">
    <source>
        <dbReference type="EMBL" id="POY73888.1"/>
    </source>
</evidence>
<dbReference type="PANTHER" id="PTHR24346:SF30">
    <property type="entry name" value="MATERNAL EMBRYONIC LEUCINE ZIPPER KINASE"/>
    <property type="match status" value="1"/>
</dbReference>
<feature type="region of interest" description="Disordered" evidence="4">
    <location>
        <begin position="575"/>
        <end position="605"/>
    </location>
</feature>
<feature type="compositionally biased region" description="Polar residues" evidence="4">
    <location>
        <begin position="28"/>
        <end position="42"/>
    </location>
</feature>
<evidence type="ECO:0000256" key="1">
    <source>
        <dbReference type="ARBA" id="ARBA00022741"/>
    </source>
</evidence>
<sequence>MAHTGEGTSASRLSAGLTDGSRPRFHRSATSAYQGATTTTRAPPSLGYSTLTTRSSSLSRLSIPGPDQSWSAVEPSLSPQGGRGPTTGEPRVRSPSSGGGGVSHRTAGVGVTAGQYDTDAYGAWRRSGKEHTLLARARKAAGDAGEFPPRRVDVKGKGKARDPPAAVAFVVGIPSSSEDGGTDSDGASEAGGLPNGSAVVSSSVAPTGPTVEEIIRFQIAQPVQQVDPRDLDSLLPDGIGDYTFVKRFPASPSGSSTPGSSSSQALPADAPRRSSLRSIDETSLPPPRLPEKVVLGRGKFSQVVLVRKDGVEYALKHTPLYVHHHLISARLLREPEILSELMPHPNLVKVFETMRTAGHAYLVEENLQSSITLEALVESTPGGILQPEAAWSVLEQLCSVVKSLHEPLRVCHRDIKPENVLVRVVPPPSDAPRGSAASLHLRLLDFGLATHFSGSSAQLTTCCGSPAYHSPEIWRGLRDRNSASGSRSPGYWGPEVDIWCIGLTILRCLVSERYPLGIGHTSLQSMADKVVTALLQVKDASLRQVLATFLQLDGGKRMRAFDRFCQTLSARTEARRRREGWSDQSAAPTHEAGTTPPPEQRRSFKSTTFVPSPLEHRLELYLDEASATADDWPRLAAAPVDHGVPCTDGYAFPSTRISRSTSSKRTLRADDDDDDGAAGTPRAHDCLSRESSCAPTGRQSHESRTTLQTRRVGRSSLSLLDLGNAVEDPSSPALSPVPSFESLSLRHPVYPPPIELVLLNPSNEPILRAVSYIKYALRSKGILYHVRDDPATLSRLSISSASPGGGSQPPSLPPTPFLQPRSARQLTESPASITSPLPFGASEEAYTCYLHCVVALPDDSTASAASRAIMSPPDASSRLRAALKRSSTPVPAEAADGGFRRPASFAGPRSASTPPLTADDRGRKTRSKAEPAKATVDALTFYLSIRRRARDAQGRRVVVLTLSDQRAVPLIRDALASPADSNHSTSESSQDEGRRGRAKVVGAKKKFHIHGDGNSGSRDARARRDGRVPSHDGPLGGDAREAESGKTNGLGLELGKPAGLGTGHQAAGVWDFALPSWVERLVGTAAGGGAVGDADSVAAASRARSEQVAA</sequence>
<proteinExistence type="predicted"/>
<dbReference type="PROSITE" id="PS50011">
    <property type="entry name" value="PROTEIN_KINASE_DOM"/>
    <property type="match status" value="1"/>
</dbReference>
<evidence type="ECO:0000313" key="7">
    <source>
        <dbReference type="Proteomes" id="UP000237144"/>
    </source>
</evidence>
<feature type="compositionally biased region" description="Low complexity" evidence="4">
    <location>
        <begin position="175"/>
        <end position="192"/>
    </location>
</feature>
<organism evidence="6 7">
    <name type="scientific">Rhodotorula taiwanensis</name>
    <dbReference type="NCBI Taxonomy" id="741276"/>
    <lineage>
        <taxon>Eukaryota</taxon>
        <taxon>Fungi</taxon>
        <taxon>Dikarya</taxon>
        <taxon>Basidiomycota</taxon>
        <taxon>Pucciniomycotina</taxon>
        <taxon>Microbotryomycetes</taxon>
        <taxon>Sporidiobolales</taxon>
        <taxon>Sporidiobolaceae</taxon>
        <taxon>Rhodotorula</taxon>
    </lineage>
</organism>
<dbReference type="OrthoDB" id="5396786at2759"/>
<dbReference type="PROSITE" id="PS00108">
    <property type="entry name" value="PROTEIN_KINASE_ST"/>
    <property type="match status" value="1"/>
</dbReference>
<dbReference type="GO" id="GO:0005524">
    <property type="term" value="F:ATP binding"/>
    <property type="evidence" value="ECO:0007669"/>
    <property type="project" value="UniProtKB-UniRule"/>
</dbReference>
<name>A0A2S5BAU8_9BASI</name>
<feature type="region of interest" description="Disordered" evidence="4">
    <location>
        <begin position="246"/>
        <end position="290"/>
    </location>
</feature>
<dbReference type="EMBL" id="PJQD01000033">
    <property type="protein sequence ID" value="POY73888.1"/>
    <property type="molecule type" value="Genomic_DNA"/>
</dbReference>
<feature type="region of interest" description="Disordered" evidence="4">
    <location>
        <begin position="140"/>
        <end position="160"/>
    </location>
</feature>
<feature type="region of interest" description="Disordered" evidence="4">
    <location>
        <begin position="173"/>
        <end position="205"/>
    </location>
</feature>
<dbReference type="Gene3D" id="1.10.510.10">
    <property type="entry name" value="Transferase(Phosphotransferase) domain 1"/>
    <property type="match status" value="1"/>
</dbReference>
<dbReference type="Pfam" id="PF00069">
    <property type="entry name" value="Pkinase"/>
    <property type="match status" value="1"/>
</dbReference>